<dbReference type="PANTHER" id="PTHR12290">
    <property type="entry name" value="CORNICHON-RELATED"/>
    <property type="match status" value="1"/>
</dbReference>
<dbReference type="EMBL" id="GEBQ01021686">
    <property type="protein sequence ID" value="JAT18291.1"/>
    <property type="molecule type" value="Transcribed_RNA"/>
</dbReference>
<dbReference type="GO" id="GO:0015937">
    <property type="term" value="P:coenzyme A biosynthetic process"/>
    <property type="evidence" value="ECO:0007669"/>
    <property type="project" value="UniProtKB-ARBA"/>
</dbReference>
<evidence type="ECO:0000313" key="4">
    <source>
        <dbReference type="EMBL" id="JAT33420.1"/>
    </source>
</evidence>
<organism evidence="3">
    <name type="scientific">Graphocephala atropunctata</name>
    <dbReference type="NCBI Taxonomy" id="36148"/>
    <lineage>
        <taxon>Eukaryota</taxon>
        <taxon>Metazoa</taxon>
        <taxon>Ecdysozoa</taxon>
        <taxon>Arthropoda</taxon>
        <taxon>Hexapoda</taxon>
        <taxon>Insecta</taxon>
        <taxon>Pterygota</taxon>
        <taxon>Neoptera</taxon>
        <taxon>Paraneoptera</taxon>
        <taxon>Hemiptera</taxon>
        <taxon>Auchenorrhyncha</taxon>
        <taxon>Membracoidea</taxon>
        <taxon>Cicadellidae</taxon>
        <taxon>Cicadellinae</taxon>
        <taxon>Cicadellini</taxon>
        <taxon>Graphocephala</taxon>
    </lineage>
</organism>
<sequence length="307" mass="35038">MADWEEFYASYSPPSNFEEIKLKIATFIKKHADIKIALVTSGGTTVPMELNTVRFVDNFSAGTRGSASTEYFLASGYAVIFLYRLKSMEPFVRHFTGQKFLNTLNVLDEIPRKPKIQVSNNYVSRMLPLLRGYQLAMSSGRLLSIDFTTLSDYLWLLREACLQLAPVGSRALVYLAAAVSDFYIPADEMPEHKLQSGHQPLVMTLKLVPKMLRPLVLEWVPNAFVVSFKLETDPEILISKAKDALQKYKHKLVIGNMLHTRKHQVIMVEPETHYNITMTDLEIALGIEIEEKIIEDLVQRHDFILEQ</sequence>
<dbReference type="Gene3D" id="3.40.50.10300">
    <property type="entry name" value="CoaB-like"/>
    <property type="match status" value="1"/>
</dbReference>
<comment type="similarity">
    <text evidence="1">Belongs to the PPC synthetase family.</text>
</comment>
<dbReference type="SUPFAM" id="SSF102645">
    <property type="entry name" value="CoaB-like"/>
    <property type="match status" value="1"/>
</dbReference>
<proteinExistence type="inferred from homology"/>
<dbReference type="GO" id="GO:0003824">
    <property type="term" value="F:catalytic activity"/>
    <property type="evidence" value="ECO:0007669"/>
    <property type="project" value="UniProtKB-ARBA"/>
</dbReference>
<dbReference type="Pfam" id="PF04127">
    <property type="entry name" value="DFP"/>
    <property type="match status" value="1"/>
</dbReference>
<dbReference type="InterPro" id="IPR035929">
    <property type="entry name" value="CoaB-like_sf"/>
</dbReference>
<dbReference type="AlphaFoldDB" id="A0A1B6L3S7"/>
<name>A0A1B6L3S7_9HEMI</name>
<protein>
    <recommendedName>
        <fullName evidence="2">DNA/pantothenate metabolism flavoprotein C-terminal domain-containing protein</fullName>
    </recommendedName>
</protein>
<accession>A0A1B6L3S7</accession>
<evidence type="ECO:0000259" key="2">
    <source>
        <dbReference type="Pfam" id="PF04127"/>
    </source>
</evidence>
<gene>
    <name evidence="4" type="ORF">g.21047</name>
    <name evidence="3" type="ORF">g.21048</name>
</gene>
<dbReference type="EMBL" id="GEBQ01006557">
    <property type="protein sequence ID" value="JAT33420.1"/>
    <property type="molecule type" value="Transcribed_RNA"/>
</dbReference>
<evidence type="ECO:0000256" key="1">
    <source>
        <dbReference type="ARBA" id="ARBA00005703"/>
    </source>
</evidence>
<evidence type="ECO:0000313" key="3">
    <source>
        <dbReference type="EMBL" id="JAT18291.1"/>
    </source>
</evidence>
<dbReference type="InterPro" id="IPR007085">
    <property type="entry name" value="DNA/pantothenate-metab_flavo_C"/>
</dbReference>
<feature type="domain" description="DNA/pantothenate metabolism flavoprotein C-terminal" evidence="2">
    <location>
        <begin position="170"/>
        <end position="262"/>
    </location>
</feature>
<reference evidence="3" key="1">
    <citation type="submission" date="2015-11" db="EMBL/GenBank/DDBJ databases">
        <title>De novo transcriptome assembly of four potential Pierce s Disease insect vectors from Arizona vineyards.</title>
        <authorList>
            <person name="Tassone E.E."/>
        </authorList>
    </citation>
    <scope>NUCLEOTIDE SEQUENCE</scope>
</reference>